<dbReference type="OrthoDB" id="1734087at2"/>
<accession>A0A921I2C9</accession>
<reference evidence="6" key="1">
    <citation type="journal article" date="2021" name="PeerJ">
        <title>Extensive microbial diversity within the chicken gut microbiome revealed by metagenomics and culture.</title>
        <authorList>
            <person name="Gilroy R."/>
            <person name="Ravi A."/>
            <person name="Getino M."/>
            <person name="Pursley I."/>
            <person name="Horton D.L."/>
            <person name="Alikhan N.F."/>
            <person name="Baker D."/>
            <person name="Gharbi K."/>
            <person name="Hall N."/>
            <person name="Watson M."/>
            <person name="Adriaenssens E.M."/>
            <person name="Foster-Nyarko E."/>
            <person name="Jarju S."/>
            <person name="Secka A."/>
            <person name="Antonio M."/>
            <person name="Oren A."/>
            <person name="Chaudhuri R.R."/>
            <person name="La Ragione R."/>
            <person name="Hildebrand F."/>
            <person name="Pallen M.J."/>
        </authorList>
    </citation>
    <scope>NUCLEOTIDE SEQUENCE</scope>
    <source>
        <strain evidence="6">ChiSjej5B23-16112</strain>
    </source>
</reference>
<gene>
    <name evidence="4" type="primary">atpE</name>
    <name evidence="6" type="ORF">K8V82_04470</name>
</gene>
<keyword evidence="4" id="KW-0066">ATP synthesis</keyword>
<reference evidence="6" key="2">
    <citation type="submission" date="2021-09" db="EMBL/GenBank/DDBJ databases">
        <authorList>
            <person name="Gilroy R."/>
        </authorList>
    </citation>
    <scope>NUCLEOTIDE SEQUENCE</scope>
    <source>
        <strain evidence="6">ChiSjej5B23-16112</strain>
    </source>
</reference>
<dbReference type="Pfam" id="PF01991">
    <property type="entry name" value="vATP-synt_E"/>
    <property type="match status" value="1"/>
</dbReference>
<dbReference type="AlphaFoldDB" id="A0A921I2C9"/>
<protein>
    <recommendedName>
        <fullName evidence="4">V-type proton ATPase subunit E</fullName>
    </recommendedName>
    <alternativeName>
        <fullName evidence="4">V-ATPase subunit E</fullName>
    </alternativeName>
</protein>
<evidence type="ECO:0000256" key="2">
    <source>
        <dbReference type="ARBA" id="ARBA00022448"/>
    </source>
</evidence>
<dbReference type="Proteomes" id="UP000769156">
    <property type="component" value="Unassembled WGS sequence"/>
</dbReference>
<proteinExistence type="inferred from homology"/>
<dbReference type="InterPro" id="IPR002842">
    <property type="entry name" value="ATPase_V1_Esu"/>
</dbReference>
<evidence type="ECO:0000256" key="4">
    <source>
        <dbReference type="HAMAP-Rule" id="MF_00311"/>
    </source>
</evidence>
<organism evidence="6 7">
    <name type="scientific">Lachnoclostridium phocaeense</name>
    <dbReference type="NCBI Taxonomy" id="1871021"/>
    <lineage>
        <taxon>Bacteria</taxon>
        <taxon>Bacillati</taxon>
        <taxon>Bacillota</taxon>
        <taxon>Clostridia</taxon>
        <taxon>Lachnospirales</taxon>
        <taxon>Lachnospiraceae</taxon>
    </lineage>
</organism>
<keyword evidence="4" id="KW-0375">Hydrogen ion transport</keyword>
<evidence type="ECO:0000313" key="7">
    <source>
        <dbReference type="Proteomes" id="UP000769156"/>
    </source>
</evidence>
<name>A0A921I2C9_9FIRM</name>
<feature type="coiled-coil region" evidence="5">
    <location>
        <begin position="9"/>
        <end position="69"/>
    </location>
</feature>
<dbReference type="HAMAP" id="MF_00311">
    <property type="entry name" value="ATP_synth_E_arch"/>
    <property type="match status" value="1"/>
</dbReference>
<dbReference type="Gene3D" id="3.30.2320.30">
    <property type="entry name" value="ATP synthase, E subunit, C-terminal"/>
    <property type="match status" value="1"/>
</dbReference>
<evidence type="ECO:0000256" key="3">
    <source>
        <dbReference type="ARBA" id="ARBA00023065"/>
    </source>
</evidence>
<dbReference type="GO" id="GO:0033178">
    <property type="term" value="C:proton-transporting two-sector ATPase complex, catalytic domain"/>
    <property type="evidence" value="ECO:0007669"/>
    <property type="project" value="InterPro"/>
</dbReference>
<evidence type="ECO:0000313" key="6">
    <source>
        <dbReference type="EMBL" id="HJF94027.1"/>
    </source>
</evidence>
<dbReference type="SUPFAM" id="SSF160527">
    <property type="entry name" value="V-type ATPase subunit E-like"/>
    <property type="match status" value="1"/>
</dbReference>
<dbReference type="GO" id="GO:0005524">
    <property type="term" value="F:ATP binding"/>
    <property type="evidence" value="ECO:0007669"/>
    <property type="project" value="UniProtKB-UniRule"/>
</dbReference>
<dbReference type="GO" id="GO:0046961">
    <property type="term" value="F:proton-transporting ATPase activity, rotational mechanism"/>
    <property type="evidence" value="ECO:0007669"/>
    <property type="project" value="InterPro"/>
</dbReference>
<evidence type="ECO:0000256" key="5">
    <source>
        <dbReference type="SAM" id="Coils"/>
    </source>
</evidence>
<dbReference type="GO" id="GO:0042777">
    <property type="term" value="P:proton motive force-driven plasma membrane ATP synthesis"/>
    <property type="evidence" value="ECO:0007669"/>
    <property type="project" value="UniProtKB-UniRule"/>
</dbReference>
<dbReference type="Gene3D" id="1.20.5.620">
    <property type="entry name" value="F1F0 ATP synthase subunit B, membrane domain"/>
    <property type="match status" value="1"/>
</dbReference>
<evidence type="ECO:0000256" key="1">
    <source>
        <dbReference type="ARBA" id="ARBA00005901"/>
    </source>
</evidence>
<dbReference type="EMBL" id="DYVY01000071">
    <property type="protein sequence ID" value="HJF94027.1"/>
    <property type="molecule type" value="Genomic_DNA"/>
</dbReference>
<sequence length="201" mass="22261">MTGLEKMKSRILEEARSSAEAKIQDAERQAEELLAAQKSQAEKSAAAVLTKARAEAESLKEKAVSAADLERRTKLLSARQEIIAEVLEEAYREIKEMDPAAYFDLIEKMLDHYVLPQDGEIHFSPADVQRMPAGFEEKIREAARAKGGALTLAGGDPLVPDGFVLVYGGIEENCTFKAIFETRRDEMSDRVQRGLFSGDRA</sequence>
<dbReference type="InterPro" id="IPR038495">
    <property type="entry name" value="ATPase_E_C"/>
</dbReference>
<dbReference type="CDD" id="cd06503">
    <property type="entry name" value="ATP-synt_Fo_b"/>
    <property type="match status" value="1"/>
</dbReference>
<comment type="similarity">
    <text evidence="1 4">Belongs to the V-ATPase E subunit family.</text>
</comment>
<dbReference type="GO" id="GO:0046933">
    <property type="term" value="F:proton-transporting ATP synthase activity, rotational mechanism"/>
    <property type="evidence" value="ECO:0007669"/>
    <property type="project" value="UniProtKB-UniRule"/>
</dbReference>
<comment type="function">
    <text evidence="4">Produces ATP from ADP in the presence of a proton gradient across the membrane.</text>
</comment>
<comment type="caution">
    <text evidence="6">The sequence shown here is derived from an EMBL/GenBank/DDBJ whole genome shotgun (WGS) entry which is preliminary data.</text>
</comment>
<keyword evidence="2 4" id="KW-0813">Transport</keyword>
<keyword evidence="3 4" id="KW-0406">Ion transport</keyword>
<keyword evidence="5" id="KW-0175">Coiled coil</keyword>